<accession>A0A1H7H2I6</accession>
<sequence>MASSAGTLVPASSTTFEQPDPLAADHEATAVLELIARCGWAVVATPLGNIHATSPDGRIYLAWLPEDASAWARRIIWELHVHPTDGPAWTQEFGPDTPSQAVAAFLAALLPPTP</sequence>
<proteinExistence type="predicted"/>
<evidence type="ECO:0000259" key="2">
    <source>
        <dbReference type="Pfam" id="PF03771"/>
    </source>
</evidence>
<feature type="region of interest" description="Disordered" evidence="1">
    <location>
        <begin position="1"/>
        <end position="21"/>
    </location>
</feature>
<feature type="domain" description="DUF317" evidence="2">
    <location>
        <begin position="53"/>
        <end position="114"/>
    </location>
</feature>
<dbReference type="RefSeq" id="WP_042448213.1">
    <property type="nucleotide sequence ID" value="NZ_BBPN01000014.1"/>
</dbReference>
<gene>
    <name evidence="3" type="ORF">SAMN05414137_1025</name>
</gene>
<organism evidence="3 4">
    <name type="scientific">Streptacidiphilus jiangxiensis</name>
    <dbReference type="NCBI Taxonomy" id="235985"/>
    <lineage>
        <taxon>Bacteria</taxon>
        <taxon>Bacillati</taxon>
        <taxon>Actinomycetota</taxon>
        <taxon>Actinomycetes</taxon>
        <taxon>Kitasatosporales</taxon>
        <taxon>Streptomycetaceae</taxon>
        <taxon>Streptacidiphilus</taxon>
    </lineage>
</organism>
<dbReference type="Pfam" id="PF03771">
    <property type="entry name" value="SPDY"/>
    <property type="match status" value="1"/>
</dbReference>
<evidence type="ECO:0000256" key="1">
    <source>
        <dbReference type="SAM" id="MobiDB-lite"/>
    </source>
</evidence>
<evidence type="ECO:0000313" key="3">
    <source>
        <dbReference type="EMBL" id="SEK43150.1"/>
    </source>
</evidence>
<feature type="compositionally biased region" description="Polar residues" evidence="1">
    <location>
        <begin position="1"/>
        <end position="17"/>
    </location>
</feature>
<dbReference type="STRING" id="235985.SAMN05414137_1025"/>
<dbReference type="AlphaFoldDB" id="A0A1H7H2I6"/>
<protein>
    <recommendedName>
        <fullName evidence="2">DUF317 domain-containing protein</fullName>
    </recommendedName>
</protein>
<dbReference type="eggNOG" id="ENOG50326HC">
    <property type="taxonomic scope" value="Bacteria"/>
</dbReference>
<keyword evidence="4" id="KW-1185">Reference proteome</keyword>
<evidence type="ECO:0000313" key="4">
    <source>
        <dbReference type="Proteomes" id="UP000183015"/>
    </source>
</evidence>
<dbReference type="OrthoDB" id="4212891at2"/>
<reference evidence="4" key="1">
    <citation type="submission" date="2016-10" db="EMBL/GenBank/DDBJ databases">
        <authorList>
            <person name="Varghese N."/>
        </authorList>
    </citation>
    <scope>NUCLEOTIDE SEQUENCE [LARGE SCALE GENOMIC DNA]</scope>
    <source>
        <strain evidence="4">DSM 45096 / BCRC 16803 / CGMCC 4.1857 / CIP 109030 / JCM 12277 / KCTC 19219 / NBRC 100920 / 33214</strain>
    </source>
</reference>
<dbReference type="Proteomes" id="UP000183015">
    <property type="component" value="Unassembled WGS sequence"/>
</dbReference>
<dbReference type="InterPro" id="IPR005523">
    <property type="entry name" value="DUF317_SPDY"/>
</dbReference>
<name>A0A1H7H2I6_STRJI</name>
<dbReference type="EMBL" id="FOAZ01000002">
    <property type="protein sequence ID" value="SEK43150.1"/>
    <property type="molecule type" value="Genomic_DNA"/>
</dbReference>